<dbReference type="InterPro" id="IPR043461">
    <property type="entry name" value="LpxH-like"/>
</dbReference>
<dbReference type="GO" id="GO:0008758">
    <property type="term" value="F:UDP-2,3-diacylglucosamine hydrolase activity"/>
    <property type="evidence" value="ECO:0007669"/>
    <property type="project" value="TreeGrafter"/>
</dbReference>
<dbReference type="eggNOG" id="arCOG05666">
    <property type="taxonomic scope" value="Archaea"/>
</dbReference>
<feature type="domain" description="Calcineurin-like phosphoesterase" evidence="1">
    <location>
        <begin position="9"/>
        <end position="190"/>
    </location>
</feature>
<dbReference type="Proteomes" id="UP000000641">
    <property type="component" value="Chromosome"/>
</dbReference>
<protein>
    <recommendedName>
        <fullName evidence="1">Calcineurin-like phosphoesterase domain-containing protein</fullName>
    </recommendedName>
</protein>
<dbReference type="STRING" id="368408.Tpen_0127"/>
<name>A1RWF7_THEPD</name>
<dbReference type="GO" id="GO:0016020">
    <property type="term" value="C:membrane"/>
    <property type="evidence" value="ECO:0007669"/>
    <property type="project" value="GOC"/>
</dbReference>
<dbReference type="AlphaFoldDB" id="A1RWF7"/>
<organism evidence="2 3">
    <name type="scientific">Thermofilum pendens (strain DSM 2475 / Hrk 5)</name>
    <dbReference type="NCBI Taxonomy" id="368408"/>
    <lineage>
        <taxon>Archaea</taxon>
        <taxon>Thermoproteota</taxon>
        <taxon>Thermoprotei</taxon>
        <taxon>Thermofilales</taxon>
        <taxon>Thermofilaceae</taxon>
        <taxon>Thermofilum</taxon>
    </lineage>
</organism>
<dbReference type="SUPFAM" id="SSF56300">
    <property type="entry name" value="Metallo-dependent phosphatases"/>
    <property type="match status" value="1"/>
</dbReference>
<sequence>MRVSCEKALFASDTHCRRGRKCRALEILASIAEREGAECLFVAGDLFDNFHFKASRRLLIEEFSKIIDVERLPAVFAASLSSSSHDPLLDSPLEEIIDGKRLLFSNGAVEVQVGGRQFIVIHGDRLVGSGVLAFLLNFVAERLGRKLYLEEAHRRVLGLGDEWLVMGHTHIPGIDREKRLVNLGSWKTSWKGGLPYWRKAKPTVLLVDDNGLRLEEVSIT</sequence>
<dbReference type="EnsemblBacteria" id="ABL77537">
    <property type="protein sequence ID" value="ABL77537"/>
    <property type="gene ID" value="Tpen_0127"/>
</dbReference>
<dbReference type="HOGENOM" id="CLU_1154405_0_0_2"/>
<dbReference type="EMBL" id="CP000505">
    <property type="protein sequence ID" value="ABL77537.1"/>
    <property type="molecule type" value="Genomic_DNA"/>
</dbReference>
<accession>A1RWF7</accession>
<proteinExistence type="predicted"/>
<gene>
    <name evidence="2" type="ordered locus">Tpen_0127</name>
</gene>
<evidence type="ECO:0000313" key="3">
    <source>
        <dbReference type="Proteomes" id="UP000000641"/>
    </source>
</evidence>
<dbReference type="InterPro" id="IPR024654">
    <property type="entry name" value="Calcineurin-like_PHP_lpxH"/>
</dbReference>
<dbReference type="OrthoDB" id="28355at2157"/>
<dbReference type="PANTHER" id="PTHR34990">
    <property type="entry name" value="UDP-2,3-DIACYLGLUCOSAMINE HYDROLASE-RELATED"/>
    <property type="match status" value="1"/>
</dbReference>
<dbReference type="RefSeq" id="WP_011751802.1">
    <property type="nucleotide sequence ID" value="NC_008698.1"/>
</dbReference>
<evidence type="ECO:0000313" key="2">
    <source>
        <dbReference type="EMBL" id="ABL77537.1"/>
    </source>
</evidence>
<dbReference type="Pfam" id="PF12850">
    <property type="entry name" value="Metallophos_2"/>
    <property type="match status" value="1"/>
</dbReference>
<keyword evidence="3" id="KW-1185">Reference proteome</keyword>
<dbReference type="Gene3D" id="3.60.21.10">
    <property type="match status" value="1"/>
</dbReference>
<dbReference type="GO" id="GO:0009245">
    <property type="term" value="P:lipid A biosynthetic process"/>
    <property type="evidence" value="ECO:0007669"/>
    <property type="project" value="TreeGrafter"/>
</dbReference>
<dbReference type="KEGG" id="tpe:Tpen_0127"/>
<dbReference type="InterPro" id="IPR029052">
    <property type="entry name" value="Metallo-depent_PP-like"/>
</dbReference>
<evidence type="ECO:0000259" key="1">
    <source>
        <dbReference type="Pfam" id="PF12850"/>
    </source>
</evidence>
<reference evidence="3" key="1">
    <citation type="journal article" date="2008" name="J. Bacteriol.">
        <title>Genome sequence of Thermofilum pendens reveals an exceptional loss of biosynthetic pathways without genome reduction.</title>
        <authorList>
            <person name="Anderson I."/>
            <person name="Rodriguez J."/>
            <person name="Susanti D."/>
            <person name="Porat I."/>
            <person name="Reich C."/>
            <person name="Ulrich L.E."/>
            <person name="Elkins J.G."/>
            <person name="Mavromatis K."/>
            <person name="Lykidis A."/>
            <person name="Kim E."/>
            <person name="Thompson L.S."/>
            <person name="Nolan M."/>
            <person name="Land M."/>
            <person name="Copeland A."/>
            <person name="Lapidus A."/>
            <person name="Lucas S."/>
            <person name="Detter C."/>
            <person name="Zhulin I.B."/>
            <person name="Olsen G.J."/>
            <person name="Whitman W."/>
            <person name="Mukhopadhyay B."/>
            <person name="Bristow J."/>
            <person name="Kyrpides N."/>
        </authorList>
    </citation>
    <scope>NUCLEOTIDE SEQUENCE [LARGE SCALE GENOMIC DNA]</scope>
    <source>
        <strain evidence="3">DSM 2475 / Hrk 5</strain>
    </source>
</reference>
<dbReference type="GeneID" id="4600712"/>